<reference evidence="1 2" key="1">
    <citation type="journal article" date="2023" name="Mol. Biol. Evol.">
        <title>Genomics of Secondarily Temperate Adaptation in the Only Non-Antarctic Icefish.</title>
        <authorList>
            <person name="Rivera-Colon A.G."/>
            <person name="Rayamajhi N."/>
            <person name="Minhas B.F."/>
            <person name="Madrigal G."/>
            <person name="Bilyk K.T."/>
            <person name="Yoon V."/>
            <person name="Hune M."/>
            <person name="Gregory S."/>
            <person name="Cheng C.H.C."/>
            <person name="Catchen J.M."/>
        </authorList>
    </citation>
    <scope>NUCLEOTIDE SEQUENCE [LARGE SCALE GENOMIC DNA]</scope>
    <source>
        <tissue evidence="1">White muscle</tissue>
    </source>
</reference>
<accession>A0AAN8HSX8</accession>
<evidence type="ECO:0000313" key="2">
    <source>
        <dbReference type="Proteomes" id="UP001331515"/>
    </source>
</evidence>
<gene>
    <name evidence="1" type="ORF">CgunFtcFv8_020165</name>
</gene>
<sequence length="79" mass="9213">MKDCPDKERPHQLNQRVVHLMVSWSYSCLFHWRAAGQAVTRHNHQQTTLTAAAEFKSHETAHMFQRMRELTLPRGEGSV</sequence>
<comment type="caution">
    <text evidence="1">The sequence shown here is derived from an EMBL/GenBank/DDBJ whole genome shotgun (WGS) entry which is preliminary data.</text>
</comment>
<protein>
    <submittedName>
        <fullName evidence="1">Uncharacterized protein</fullName>
    </submittedName>
</protein>
<name>A0AAN8HSX8_CHAGU</name>
<dbReference type="EMBL" id="JAURVH010001522">
    <property type="protein sequence ID" value="KAK5922944.1"/>
    <property type="molecule type" value="Genomic_DNA"/>
</dbReference>
<organism evidence="1 2">
    <name type="scientific">Champsocephalus gunnari</name>
    <name type="common">Mackerel icefish</name>
    <dbReference type="NCBI Taxonomy" id="52237"/>
    <lineage>
        <taxon>Eukaryota</taxon>
        <taxon>Metazoa</taxon>
        <taxon>Chordata</taxon>
        <taxon>Craniata</taxon>
        <taxon>Vertebrata</taxon>
        <taxon>Euteleostomi</taxon>
        <taxon>Actinopterygii</taxon>
        <taxon>Neopterygii</taxon>
        <taxon>Teleostei</taxon>
        <taxon>Neoteleostei</taxon>
        <taxon>Acanthomorphata</taxon>
        <taxon>Eupercaria</taxon>
        <taxon>Perciformes</taxon>
        <taxon>Notothenioidei</taxon>
        <taxon>Channichthyidae</taxon>
        <taxon>Champsocephalus</taxon>
    </lineage>
</organism>
<dbReference type="Proteomes" id="UP001331515">
    <property type="component" value="Unassembled WGS sequence"/>
</dbReference>
<dbReference type="AlphaFoldDB" id="A0AAN8HSX8"/>
<evidence type="ECO:0000313" key="1">
    <source>
        <dbReference type="EMBL" id="KAK5922944.1"/>
    </source>
</evidence>
<proteinExistence type="predicted"/>
<dbReference type="PROSITE" id="PS51257">
    <property type="entry name" value="PROKAR_LIPOPROTEIN"/>
    <property type="match status" value="1"/>
</dbReference>
<keyword evidence="2" id="KW-1185">Reference proteome</keyword>